<name>M5DQ25_9GAMM</name>
<dbReference type="RefSeq" id="WP_015486325.1">
    <property type="nucleotide sequence ID" value="NC_020888.1"/>
</dbReference>
<evidence type="ECO:0000313" key="4">
    <source>
        <dbReference type="Proteomes" id="UP000011866"/>
    </source>
</evidence>
<accession>M5DQ25</accession>
<protein>
    <submittedName>
        <fullName evidence="3">Uncharacterized protein</fullName>
    </submittedName>
</protein>
<dbReference type="AlphaFoldDB" id="M5DQ25"/>
<evidence type="ECO:0000313" key="3">
    <source>
        <dbReference type="EMBL" id="CCU71588.1"/>
    </source>
</evidence>
<keyword evidence="2" id="KW-0812">Transmembrane</keyword>
<feature type="compositionally biased region" description="Polar residues" evidence="1">
    <location>
        <begin position="118"/>
        <end position="143"/>
    </location>
</feature>
<keyword evidence="2" id="KW-0472">Membrane</keyword>
<dbReference type="GeneID" id="79176079"/>
<evidence type="ECO:0000256" key="1">
    <source>
        <dbReference type="SAM" id="MobiDB-lite"/>
    </source>
</evidence>
<evidence type="ECO:0000256" key="2">
    <source>
        <dbReference type="SAM" id="Phobius"/>
    </source>
</evidence>
<keyword evidence="4" id="KW-1185">Reference proteome</keyword>
<keyword evidence="2" id="KW-1133">Transmembrane helix</keyword>
<proteinExistence type="predicted"/>
<gene>
    <name evidence="3" type="ORF">TOL_1160</name>
</gene>
<dbReference type="Proteomes" id="UP000011866">
    <property type="component" value="Chromosome"/>
</dbReference>
<organism evidence="3 4">
    <name type="scientific">Thalassolituus oleivorans MIL-1</name>
    <dbReference type="NCBI Taxonomy" id="1298593"/>
    <lineage>
        <taxon>Bacteria</taxon>
        <taxon>Pseudomonadati</taxon>
        <taxon>Pseudomonadota</taxon>
        <taxon>Gammaproteobacteria</taxon>
        <taxon>Oceanospirillales</taxon>
        <taxon>Oceanospirillaceae</taxon>
        <taxon>Thalassolituus</taxon>
    </lineage>
</organism>
<feature type="region of interest" description="Disordered" evidence="1">
    <location>
        <begin position="118"/>
        <end position="151"/>
    </location>
</feature>
<dbReference type="HOGENOM" id="CLU_1730535_0_0_6"/>
<sequence length="151" mass="16843">MKTYNLEKRDEVSAFCLNVRATGGTLTLPELKQCRDQLSKIGNINPIYKDLISEVSKTSIYLHQLIEDKTPWYNTKPFYIAISGVILTAIFSLAITFYLLRVEQGLTQHTQQEILQKPLQAQDSSKPPINIQNPTLNKTSNTDGGKAASGS</sequence>
<dbReference type="EMBL" id="HF680312">
    <property type="protein sequence ID" value="CCU71588.1"/>
    <property type="molecule type" value="Genomic_DNA"/>
</dbReference>
<feature type="transmembrane region" description="Helical" evidence="2">
    <location>
        <begin position="78"/>
        <end position="100"/>
    </location>
</feature>
<dbReference type="KEGG" id="tol:TOL_1160"/>
<reference evidence="3 4" key="1">
    <citation type="journal article" date="2013" name="Genome Announc.">
        <title>Genome Sequence of Thalassolituus oleivorans MIL-1 (DSM 14913T).</title>
        <authorList>
            <person name="Golyshin P.N."/>
            <person name="Werner J."/>
            <person name="Chernikova T.N."/>
            <person name="Tran H."/>
            <person name="Ferrer M."/>
            <person name="Yakimov M.M."/>
            <person name="Teeling H."/>
            <person name="Golyshina O.V."/>
        </authorList>
    </citation>
    <scope>NUCLEOTIDE SEQUENCE [LARGE SCALE GENOMIC DNA]</scope>
    <source>
        <strain evidence="3 4">MIL-1</strain>
    </source>
</reference>